<feature type="transmembrane region" description="Helical" evidence="1">
    <location>
        <begin position="33"/>
        <end position="53"/>
    </location>
</feature>
<comment type="caution">
    <text evidence="2">The sequence shown here is derived from an EMBL/GenBank/DDBJ whole genome shotgun (WGS) entry which is preliminary data.</text>
</comment>
<evidence type="ECO:0000313" key="2">
    <source>
        <dbReference type="EMBL" id="POG78867.1"/>
    </source>
</evidence>
<keyword evidence="1" id="KW-1133">Transmembrane helix</keyword>
<organism evidence="2 3">
    <name type="scientific">Rhizophagus irregularis (strain DAOM 181602 / DAOM 197198 / MUCL 43194)</name>
    <name type="common">Arbuscular mycorrhizal fungus</name>
    <name type="synonym">Glomus intraradices</name>
    <dbReference type="NCBI Taxonomy" id="747089"/>
    <lineage>
        <taxon>Eukaryota</taxon>
        <taxon>Fungi</taxon>
        <taxon>Fungi incertae sedis</taxon>
        <taxon>Mucoromycota</taxon>
        <taxon>Glomeromycotina</taxon>
        <taxon>Glomeromycetes</taxon>
        <taxon>Glomerales</taxon>
        <taxon>Glomeraceae</taxon>
        <taxon>Rhizophagus</taxon>
    </lineage>
</organism>
<gene>
    <name evidence="2" type="ORF">GLOIN_2v1532765</name>
</gene>
<sequence length="54" mass="6480">MLINVVDKWIMLLCILCILSCVSYVRLRELRWVTFTFGYFCYVGLRWVTLGMLK</sequence>
<dbReference type="AlphaFoldDB" id="A0A2P4QMI2"/>
<keyword evidence="3" id="KW-1185">Reference proteome</keyword>
<keyword evidence="1" id="KW-0472">Membrane</keyword>
<dbReference type="EMBL" id="AUPC02000029">
    <property type="protein sequence ID" value="POG78867.1"/>
    <property type="molecule type" value="Genomic_DNA"/>
</dbReference>
<evidence type="ECO:0000256" key="1">
    <source>
        <dbReference type="SAM" id="Phobius"/>
    </source>
</evidence>
<dbReference type="Proteomes" id="UP000018888">
    <property type="component" value="Unassembled WGS sequence"/>
</dbReference>
<feature type="transmembrane region" description="Helical" evidence="1">
    <location>
        <begin position="9"/>
        <end position="27"/>
    </location>
</feature>
<accession>A0A2P4QMI2</accession>
<evidence type="ECO:0000313" key="3">
    <source>
        <dbReference type="Proteomes" id="UP000018888"/>
    </source>
</evidence>
<reference evidence="2 3" key="1">
    <citation type="journal article" date="2013" name="Proc. Natl. Acad. Sci. U.S.A.">
        <title>Genome of an arbuscular mycorrhizal fungus provides insight into the oldest plant symbiosis.</title>
        <authorList>
            <person name="Tisserant E."/>
            <person name="Malbreil M."/>
            <person name="Kuo A."/>
            <person name="Kohler A."/>
            <person name="Symeonidi A."/>
            <person name="Balestrini R."/>
            <person name="Charron P."/>
            <person name="Duensing N."/>
            <person name="Frei Dit Frey N."/>
            <person name="Gianinazzi-Pearson V."/>
            <person name="Gilbert L.B."/>
            <person name="Handa Y."/>
            <person name="Herr J.R."/>
            <person name="Hijri M."/>
            <person name="Koul R."/>
            <person name="Kawaguchi M."/>
            <person name="Krajinski F."/>
            <person name="Lammers P.J."/>
            <person name="Masclaux F.G."/>
            <person name="Murat C."/>
            <person name="Morin E."/>
            <person name="Ndikumana S."/>
            <person name="Pagni M."/>
            <person name="Petitpierre D."/>
            <person name="Requena N."/>
            <person name="Rosikiewicz P."/>
            <person name="Riley R."/>
            <person name="Saito K."/>
            <person name="San Clemente H."/>
            <person name="Shapiro H."/>
            <person name="van Tuinen D."/>
            <person name="Becard G."/>
            <person name="Bonfante P."/>
            <person name="Paszkowski U."/>
            <person name="Shachar-Hill Y.Y."/>
            <person name="Tuskan G.A."/>
            <person name="Young P.W."/>
            <person name="Sanders I.R."/>
            <person name="Henrissat B."/>
            <person name="Rensing S.A."/>
            <person name="Grigoriev I.V."/>
            <person name="Corradi N."/>
            <person name="Roux C."/>
            <person name="Martin F."/>
        </authorList>
    </citation>
    <scope>NUCLEOTIDE SEQUENCE [LARGE SCALE GENOMIC DNA]</scope>
    <source>
        <strain evidence="2 3">DAOM 197198</strain>
    </source>
</reference>
<proteinExistence type="predicted"/>
<reference evidence="2 3" key="2">
    <citation type="journal article" date="2018" name="New Phytol.">
        <title>High intraspecific genome diversity in the model arbuscular mycorrhizal symbiont Rhizophagus irregularis.</title>
        <authorList>
            <person name="Chen E.C.H."/>
            <person name="Morin E."/>
            <person name="Beaudet D."/>
            <person name="Noel J."/>
            <person name="Yildirir G."/>
            <person name="Ndikumana S."/>
            <person name="Charron P."/>
            <person name="St-Onge C."/>
            <person name="Giorgi J."/>
            <person name="Kruger M."/>
            <person name="Marton T."/>
            <person name="Ropars J."/>
            <person name="Grigoriev I.V."/>
            <person name="Hainaut M."/>
            <person name="Henrissat B."/>
            <person name="Roux C."/>
            <person name="Martin F."/>
            <person name="Corradi N."/>
        </authorList>
    </citation>
    <scope>NUCLEOTIDE SEQUENCE [LARGE SCALE GENOMIC DNA]</scope>
    <source>
        <strain evidence="2 3">DAOM 197198</strain>
    </source>
</reference>
<name>A0A2P4QMI2_RHIID</name>
<protein>
    <submittedName>
        <fullName evidence="2">Uncharacterized protein</fullName>
    </submittedName>
</protein>
<keyword evidence="1" id="KW-0812">Transmembrane</keyword>